<evidence type="ECO:0000313" key="3">
    <source>
        <dbReference type="Proteomes" id="UP000578531"/>
    </source>
</evidence>
<accession>A0A8H6FZC2</accession>
<comment type="caution">
    <text evidence="2">The sequence shown here is derived from an EMBL/GenBank/DDBJ whole genome shotgun (WGS) entry which is preliminary data.</text>
</comment>
<evidence type="ECO:0000313" key="2">
    <source>
        <dbReference type="EMBL" id="KAF6237475.1"/>
    </source>
</evidence>
<keyword evidence="3" id="KW-1185">Reference proteome</keyword>
<evidence type="ECO:0000256" key="1">
    <source>
        <dbReference type="SAM" id="MobiDB-lite"/>
    </source>
</evidence>
<gene>
    <name evidence="2" type="ORF">HO173_004365</name>
</gene>
<dbReference type="Proteomes" id="UP000578531">
    <property type="component" value="Unassembled WGS sequence"/>
</dbReference>
<dbReference type="EMBL" id="JACCJC010000014">
    <property type="protein sequence ID" value="KAF6237475.1"/>
    <property type="molecule type" value="Genomic_DNA"/>
</dbReference>
<protein>
    <submittedName>
        <fullName evidence="2">Uncharacterized protein</fullName>
    </submittedName>
</protein>
<proteinExistence type="predicted"/>
<organism evidence="2 3">
    <name type="scientific">Letharia columbiana</name>
    <dbReference type="NCBI Taxonomy" id="112416"/>
    <lineage>
        <taxon>Eukaryota</taxon>
        <taxon>Fungi</taxon>
        <taxon>Dikarya</taxon>
        <taxon>Ascomycota</taxon>
        <taxon>Pezizomycotina</taxon>
        <taxon>Lecanoromycetes</taxon>
        <taxon>OSLEUM clade</taxon>
        <taxon>Lecanoromycetidae</taxon>
        <taxon>Lecanorales</taxon>
        <taxon>Lecanorineae</taxon>
        <taxon>Parmeliaceae</taxon>
        <taxon>Letharia</taxon>
    </lineage>
</organism>
<sequence length="120" mass="13771">MPGALVVTPVPIRNVSMEAPSGFVRKSSRLKRVRTEQYARGTNPTDHGRADRTRKSKYVRFEAAIDRRLQEFEADQETSQTAINRNGKRPQLGYDRIANARRRQSIPDYEVKQSKKTPGR</sequence>
<dbReference type="RefSeq" id="XP_037166799.1">
    <property type="nucleotide sequence ID" value="XM_037306289.1"/>
</dbReference>
<feature type="compositionally biased region" description="Basic and acidic residues" evidence="1">
    <location>
        <begin position="46"/>
        <end position="55"/>
    </location>
</feature>
<name>A0A8H6FZC2_9LECA</name>
<reference evidence="2 3" key="1">
    <citation type="journal article" date="2020" name="Genomics">
        <title>Complete, high-quality genomes from long-read metagenomic sequencing of two wolf lichen thalli reveals enigmatic genome architecture.</title>
        <authorList>
            <person name="McKenzie S.K."/>
            <person name="Walston R.F."/>
            <person name="Allen J.L."/>
        </authorList>
    </citation>
    <scope>NUCLEOTIDE SEQUENCE [LARGE SCALE GENOMIC DNA]</scope>
    <source>
        <strain evidence="2">WasteWater2</strain>
    </source>
</reference>
<dbReference type="AlphaFoldDB" id="A0A8H6FZC2"/>
<dbReference type="GeneID" id="59286030"/>
<feature type="region of interest" description="Disordered" evidence="1">
    <location>
        <begin position="72"/>
        <end position="120"/>
    </location>
</feature>
<feature type="region of interest" description="Disordered" evidence="1">
    <location>
        <begin position="31"/>
        <end position="55"/>
    </location>
</feature>